<dbReference type="InParanoid" id="A0A1X7VLV1"/>
<comment type="similarity">
    <text evidence="6">Belongs to the L2HGDH family.</text>
</comment>
<dbReference type="PANTHER" id="PTHR43104">
    <property type="entry name" value="L-2-HYDROXYGLUTARATE DEHYDROGENASE, MITOCHONDRIAL"/>
    <property type="match status" value="1"/>
</dbReference>
<comment type="cofactor">
    <cofactor evidence="1">
        <name>FAD</name>
        <dbReference type="ChEBI" id="CHEBI:57692"/>
    </cofactor>
</comment>
<dbReference type="EC" id="1.1.99.2" evidence="7"/>
<keyword evidence="4" id="KW-0560">Oxidoreductase</keyword>
<dbReference type="Pfam" id="PF01266">
    <property type="entry name" value="DAO"/>
    <property type="match status" value="1"/>
</dbReference>
<dbReference type="GO" id="GO:0047545">
    <property type="term" value="F:(S)-2-hydroxyglutarate dehydrogenase activity"/>
    <property type="evidence" value="ECO:0007669"/>
    <property type="project" value="UniProtKB-EC"/>
</dbReference>
<dbReference type="EnsemblMetazoa" id="Aqu2.1.40805_001">
    <property type="protein sequence ID" value="Aqu2.1.40805_001"/>
    <property type="gene ID" value="Aqu2.1.40805"/>
</dbReference>
<comment type="catalytic activity">
    <reaction evidence="5">
        <text>(S)-2-hydroxyglutarate + A = 2-oxoglutarate + AH2</text>
        <dbReference type="Rhea" id="RHEA:21252"/>
        <dbReference type="ChEBI" id="CHEBI:13193"/>
        <dbReference type="ChEBI" id="CHEBI:16782"/>
        <dbReference type="ChEBI" id="CHEBI:16810"/>
        <dbReference type="ChEBI" id="CHEBI:17499"/>
        <dbReference type="EC" id="1.1.99.2"/>
    </reaction>
</comment>
<protein>
    <recommendedName>
        <fullName evidence="8">L-2-hydroxyglutarate dehydrogenase, mitochondrial</fullName>
        <ecNumber evidence="7">1.1.99.2</ecNumber>
    </recommendedName>
</protein>
<reference evidence="10" key="2">
    <citation type="submission" date="2017-05" db="UniProtKB">
        <authorList>
            <consortium name="EnsemblMetazoa"/>
        </authorList>
    </citation>
    <scope>IDENTIFICATION</scope>
</reference>
<dbReference type="PANTHER" id="PTHR43104:SF2">
    <property type="entry name" value="L-2-HYDROXYGLUTARATE DEHYDROGENASE, MITOCHONDRIAL"/>
    <property type="match status" value="1"/>
</dbReference>
<dbReference type="Proteomes" id="UP000007879">
    <property type="component" value="Unassembled WGS sequence"/>
</dbReference>
<keyword evidence="3" id="KW-0274">FAD</keyword>
<dbReference type="InterPro" id="IPR036188">
    <property type="entry name" value="FAD/NAD-bd_sf"/>
</dbReference>
<dbReference type="EnsemblMetazoa" id="XM_020008713.1">
    <property type="protein sequence ID" value="XP_019864272.1"/>
    <property type="gene ID" value="LOC100634553"/>
</dbReference>
<dbReference type="Gene3D" id="3.50.50.60">
    <property type="entry name" value="FAD/NAD(P)-binding domain"/>
    <property type="match status" value="1"/>
</dbReference>
<proteinExistence type="inferred from homology"/>
<gene>
    <name evidence="10" type="primary">100634553</name>
</gene>
<dbReference type="STRING" id="400682.A0A1X7VLV1"/>
<dbReference type="KEGG" id="aqu:100634553"/>
<reference evidence="11" key="1">
    <citation type="journal article" date="2010" name="Nature">
        <title>The Amphimedon queenslandica genome and the evolution of animal complexity.</title>
        <authorList>
            <person name="Srivastava M."/>
            <person name="Simakov O."/>
            <person name="Chapman J."/>
            <person name="Fahey B."/>
            <person name="Gauthier M.E."/>
            <person name="Mitros T."/>
            <person name="Richards G.S."/>
            <person name="Conaco C."/>
            <person name="Dacre M."/>
            <person name="Hellsten U."/>
            <person name="Larroux C."/>
            <person name="Putnam N.H."/>
            <person name="Stanke M."/>
            <person name="Adamska M."/>
            <person name="Darling A."/>
            <person name="Degnan S.M."/>
            <person name="Oakley T.H."/>
            <person name="Plachetzki D.C."/>
            <person name="Zhai Y."/>
            <person name="Adamski M."/>
            <person name="Calcino A."/>
            <person name="Cummins S.F."/>
            <person name="Goodstein D.M."/>
            <person name="Harris C."/>
            <person name="Jackson D.J."/>
            <person name="Leys S.P."/>
            <person name="Shu S."/>
            <person name="Woodcroft B.J."/>
            <person name="Vervoort M."/>
            <person name="Kosik K.S."/>
            <person name="Manning G."/>
            <person name="Degnan B.M."/>
            <person name="Rokhsar D.S."/>
        </authorList>
    </citation>
    <scope>NUCLEOTIDE SEQUENCE [LARGE SCALE GENOMIC DNA]</scope>
</reference>
<feature type="domain" description="FAD dependent oxidoreductase" evidence="9">
    <location>
        <begin position="35"/>
        <end position="435"/>
    </location>
</feature>
<accession>A0A1X7VLV1</accession>
<evidence type="ECO:0000256" key="2">
    <source>
        <dbReference type="ARBA" id="ARBA00022630"/>
    </source>
</evidence>
<dbReference type="InterPro" id="IPR006076">
    <property type="entry name" value="FAD-dep_OxRdtase"/>
</dbReference>
<evidence type="ECO:0000256" key="5">
    <source>
        <dbReference type="ARBA" id="ARBA00036066"/>
    </source>
</evidence>
<keyword evidence="2" id="KW-0285">Flavoprotein</keyword>
<sequence>MAALRLGRLFAPSKQALKHCPLYKCTMSSYESNYDIMVIGGGIVGLATAREILLRYPEKKIAVLEKEREIGMHQSGHNSGVIHTGIYYTPGTLKAKLCVRGADLMYQYCDKRNIPYKRAGKVIVAVNENEIPRLKNLYERGLTNGVRDLKLIGPKELRQIEPYCKGVMAIHSPNTGIVDYTKVTESYAEEIKERKGTIYTGFEVTGFVKQNSDGSGKDSVGVQCYGRPTLSAHNVITCAGLFSDRMARMSGCSSEPAIVPFRGEYLVLKSDKSYLVNGNIYPVPDPQFPFLGVHFTPRMDGTIWLGPNAILAFAREGYKFTDFSFKDFQESMRFRGLRKLIAKNFKYGAQEVFKGAILTAQVKELQKYVPEIKSSDIQRGPAGVRAQAMDRDGNLIEDFIFDQGTSEIGSNMLHVRNAPSPAATSSLAIAEMIVDKAQDTFKWDKMP</sequence>
<dbReference type="SUPFAM" id="SSF51905">
    <property type="entry name" value="FAD/NAD(P)-binding domain"/>
    <property type="match status" value="1"/>
</dbReference>
<evidence type="ECO:0000313" key="10">
    <source>
        <dbReference type="EnsemblMetazoa" id="Aqu2.1.40805_001"/>
    </source>
</evidence>
<name>A0A1X7VLV1_AMPQE</name>
<dbReference type="Gene3D" id="3.30.9.10">
    <property type="entry name" value="D-Amino Acid Oxidase, subunit A, domain 2"/>
    <property type="match status" value="1"/>
</dbReference>
<dbReference type="OrthoDB" id="498204at2759"/>
<evidence type="ECO:0000313" key="11">
    <source>
        <dbReference type="Proteomes" id="UP000007879"/>
    </source>
</evidence>
<dbReference type="eggNOG" id="KOG2665">
    <property type="taxonomic scope" value="Eukaryota"/>
</dbReference>
<evidence type="ECO:0000256" key="1">
    <source>
        <dbReference type="ARBA" id="ARBA00001974"/>
    </source>
</evidence>
<dbReference type="OMA" id="GVHFTRM"/>
<dbReference type="AlphaFoldDB" id="A0A1X7VLV1"/>
<evidence type="ECO:0000256" key="6">
    <source>
        <dbReference type="ARBA" id="ARBA00037941"/>
    </source>
</evidence>
<evidence type="ECO:0000256" key="7">
    <source>
        <dbReference type="ARBA" id="ARBA00038878"/>
    </source>
</evidence>
<keyword evidence="11" id="KW-1185">Reference proteome</keyword>
<evidence type="ECO:0000256" key="3">
    <source>
        <dbReference type="ARBA" id="ARBA00022827"/>
    </source>
</evidence>
<evidence type="ECO:0000256" key="8">
    <source>
        <dbReference type="ARBA" id="ARBA00041137"/>
    </source>
</evidence>
<evidence type="ECO:0000256" key="4">
    <source>
        <dbReference type="ARBA" id="ARBA00023002"/>
    </source>
</evidence>
<evidence type="ECO:0000259" key="9">
    <source>
        <dbReference type="Pfam" id="PF01266"/>
    </source>
</evidence>
<dbReference type="NCBIfam" id="NF008726">
    <property type="entry name" value="PRK11728.1"/>
    <property type="match status" value="1"/>
</dbReference>
<organism evidence="10">
    <name type="scientific">Amphimedon queenslandica</name>
    <name type="common">Sponge</name>
    <dbReference type="NCBI Taxonomy" id="400682"/>
    <lineage>
        <taxon>Eukaryota</taxon>
        <taxon>Metazoa</taxon>
        <taxon>Porifera</taxon>
        <taxon>Demospongiae</taxon>
        <taxon>Heteroscleromorpha</taxon>
        <taxon>Haplosclerida</taxon>
        <taxon>Niphatidae</taxon>
        <taxon>Amphimedon</taxon>
    </lineage>
</organism>